<dbReference type="RefSeq" id="WP_110785518.1">
    <property type="nucleotide sequence ID" value="NZ_QKQS01000013.1"/>
</dbReference>
<sequence length="124" mass="13955">MSRLTALTLAAALALLPAAASAASTKKHAKRSHGYGFLPGYVQPPNNAVPLFKQKLTREQRAMLRPKRPWYIDPTPDYYRWNGPWSGEWRYPGRAGFYRGRYNGGSFGPCWTQTPIGPIWNCGK</sequence>
<dbReference type="AlphaFoldDB" id="A0A323UGQ8"/>
<evidence type="ECO:0000313" key="3">
    <source>
        <dbReference type="Proteomes" id="UP000248134"/>
    </source>
</evidence>
<protein>
    <submittedName>
        <fullName evidence="2">Uncharacterized protein</fullName>
    </submittedName>
</protein>
<name>A0A323UGQ8_RHOPL</name>
<dbReference type="Proteomes" id="UP000248134">
    <property type="component" value="Unassembled WGS sequence"/>
</dbReference>
<accession>A0A323UGQ8</accession>
<dbReference type="EMBL" id="QKQS01000013">
    <property type="protein sequence ID" value="PZA11995.1"/>
    <property type="molecule type" value="Genomic_DNA"/>
</dbReference>
<keyword evidence="1" id="KW-0732">Signal</keyword>
<comment type="caution">
    <text evidence="2">The sequence shown here is derived from an EMBL/GenBank/DDBJ whole genome shotgun (WGS) entry which is preliminary data.</text>
</comment>
<reference evidence="2 3" key="1">
    <citation type="submission" date="2018-06" db="EMBL/GenBank/DDBJ databases">
        <title>Draft Whole-Genome Sequence of the purple photosynthetic bacterium Rhodospeudomonas palustris XCP.</title>
        <authorList>
            <person name="Rayyan A."/>
            <person name="Meyer T.E."/>
            <person name="Kyndt J.A."/>
        </authorList>
    </citation>
    <scope>NUCLEOTIDE SEQUENCE [LARGE SCALE GENOMIC DNA]</scope>
    <source>
        <strain evidence="2 3">XCP</strain>
    </source>
</reference>
<feature type="signal peptide" evidence="1">
    <location>
        <begin position="1"/>
        <end position="22"/>
    </location>
</feature>
<organism evidence="2 3">
    <name type="scientific">Rhodopseudomonas palustris</name>
    <dbReference type="NCBI Taxonomy" id="1076"/>
    <lineage>
        <taxon>Bacteria</taxon>
        <taxon>Pseudomonadati</taxon>
        <taxon>Pseudomonadota</taxon>
        <taxon>Alphaproteobacteria</taxon>
        <taxon>Hyphomicrobiales</taxon>
        <taxon>Nitrobacteraceae</taxon>
        <taxon>Rhodopseudomonas</taxon>
    </lineage>
</organism>
<evidence type="ECO:0000313" key="2">
    <source>
        <dbReference type="EMBL" id="PZA11995.1"/>
    </source>
</evidence>
<feature type="chain" id="PRO_5016464783" evidence="1">
    <location>
        <begin position="23"/>
        <end position="124"/>
    </location>
</feature>
<gene>
    <name evidence="2" type="ORF">DNX69_08175</name>
</gene>
<proteinExistence type="predicted"/>
<evidence type="ECO:0000256" key="1">
    <source>
        <dbReference type="SAM" id="SignalP"/>
    </source>
</evidence>
<dbReference type="OrthoDB" id="8139212at2"/>